<dbReference type="RefSeq" id="WP_094571433.1">
    <property type="nucleotide sequence ID" value="NZ_CP022743.1"/>
</dbReference>
<evidence type="ECO:0000256" key="1">
    <source>
        <dbReference type="SAM" id="SignalP"/>
    </source>
</evidence>
<feature type="domain" description="NIPSNAP" evidence="2">
    <location>
        <begin position="160"/>
        <end position="263"/>
    </location>
</feature>
<organism evidence="3 4">
    <name type="scientific">Mucilaginibacter xinganensis</name>
    <dbReference type="NCBI Taxonomy" id="1234841"/>
    <lineage>
        <taxon>Bacteria</taxon>
        <taxon>Pseudomonadati</taxon>
        <taxon>Bacteroidota</taxon>
        <taxon>Sphingobacteriia</taxon>
        <taxon>Sphingobacteriales</taxon>
        <taxon>Sphingobacteriaceae</taxon>
        <taxon>Mucilaginibacter</taxon>
    </lineage>
</organism>
<reference evidence="3 4" key="1">
    <citation type="submission" date="2017-08" db="EMBL/GenBank/DDBJ databases">
        <title>Complete genome sequence of Mucilaginibacter sp. strain BJC16-A31.</title>
        <authorList>
            <consortium name="Henan University of Science and Technology"/>
            <person name="You X."/>
        </authorList>
    </citation>
    <scope>NUCLEOTIDE SEQUENCE [LARGE SCALE GENOMIC DNA]</scope>
    <source>
        <strain evidence="3 4">BJC16-A31</strain>
    </source>
</reference>
<dbReference type="InterPro" id="IPR012577">
    <property type="entry name" value="NIPSNAP"/>
</dbReference>
<feature type="signal peptide" evidence="1">
    <location>
        <begin position="1"/>
        <end position="30"/>
    </location>
</feature>
<dbReference type="Gene3D" id="3.30.70.100">
    <property type="match status" value="2"/>
</dbReference>
<keyword evidence="1" id="KW-0732">Signal</keyword>
<name>A0A223P050_9SPHI</name>
<feature type="chain" id="PRO_5012827171" evidence="1">
    <location>
        <begin position="31"/>
        <end position="265"/>
    </location>
</feature>
<dbReference type="EMBL" id="CP022743">
    <property type="protein sequence ID" value="ASU35198.1"/>
    <property type="molecule type" value="Genomic_DNA"/>
</dbReference>
<evidence type="ECO:0000313" key="4">
    <source>
        <dbReference type="Proteomes" id="UP000215002"/>
    </source>
</evidence>
<proteinExistence type="predicted"/>
<dbReference type="Proteomes" id="UP000215002">
    <property type="component" value="Chromosome"/>
</dbReference>
<dbReference type="SUPFAM" id="SSF54909">
    <property type="entry name" value="Dimeric alpha+beta barrel"/>
    <property type="match status" value="2"/>
</dbReference>
<dbReference type="KEGG" id="muc:MuYL_3313"/>
<dbReference type="AlphaFoldDB" id="A0A223P050"/>
<sequence length="265" mass="30310">MSSSYVARYYYLLIFLTALLCVGTSGSARAADGYYYQLKIYHLKTQAQEDRLDNYLQNAYLPALHRVGVKSIGVFKLVEADTSGKKVYVLIPYKTFEQIKKVDQQLSADQQYLADGKDYIDAAHNEAPFNRLETVLLSAFPKMPAPAVPELTANKTDRVYELRSYESATEKYNVNKVKMFNDGNEVALFKRLGFNAVFYAEVLAGSHMPNLMYMTTFNNKADRDKHWDAFSNDPEWKVLVAKKEFQNNVSKADIFFLHPTAYSDF</sequence>
<evidence type="ECO:0000259" key="2">
    <source>
        <dbReference type="Pfam" id="PF07978"/>
    </source>
</evidence>
<dbReference type="Pfam" id="PF07978">
    <property type="entry name" value="NIPSNAP"/>
    <property type="match status" value="1"/>
</dbReference>
<gene>
    <name evidence="3" type="ORF">MuYL_3313</name>
</gene>
<protein>
    <submittedName>
        <fullName evidence="3">NIPSNAP family containing protein</fullName>
    </submittedName>
</protein>
<accession>A0A223P050</accession>
<keyword evidence="4" id="KW-1185">Reference proteome</keyword>
<evidence type="ECO:0000313" key="3">
    <source>
        <dbReference type="EMBL" id="ASU35198.1"/>
    </source>
</evidence>
<dbReference type="OrthoDB" id="192769at2"/>
<dbReference type="InterPro" id="IPR011008">
    <property type="entry name" value="Dimeric_a/b-barrel"/>
</dbReference>